<evidence type="ECO:0000313" key="3">
    <source>
        <dbReference type="Proteomes" id="UP001500218"/>
    </source>
</evidence>
<dbReference type="Pfam" id="PF06293">
    <property type="entry name" value="Kdo"/>
    <property type="match status" value="1"/>
</dbReference>
<proteinExistence type="predicted"/>
<feature type="domain" description="DUF4032" evidence="1">
    <location>
        <begin position="237"/>
        <end position="404"/>
    </location>
</feature>
<sequence length="433" mass="48856">MPALIFCVVRFVFTPPAEIATGLLTLPWREPLEEWDDDRIVEIAQRGISRHIVRFVVDNGRVYALKEIDERLARREFKLLRELDEMEIPAVKVLGVVVDRGSGNTDLDAILVTEFLDFSSSYRALFSHPRGVAPTGRLLDALVELLVRLHLAGFYWGDCSLSNTLFRQDAGTLKAYLVDTETAELHSSLSAGQREDDLTRAFERVGGELFDLEAGGLLPEGIDPIEVAEEVGIRYAKLWEEITHDEVFRPEEQRYRIGERLRRLNELGFDAEEVELLTQDDDKVRLRIRTRVGEPGHERWLLYGKVGIVAEENQARALLNDMASFRGHLQKKEGRPVSEAEAAQRWLAGEYQPVINAIPGHLRGRLAPAEIFYEILTHRWFLSESAGRDVGTRVASKSYFDNILPKVPAELTEVVDPELALATPEGSPPDVPS</sequence>
<dbReference type="EMBL" id="BAAALT010000097">
    <property type="protein sequence ID" value="GAA1808626.1"/>
    <property type="molecule type" value="Genomic_DNA"/>
</dbReference>
<keyword evidence="3" id="KW-1185">Reference proteome</keyword>
<organism evidence="2 3">
    <name type="scientific">Luedemannella flava</name>
    <dbReference type="NCBI Taxonomy" id="349316"/>
    <lineage>
        <taxon>Bacteria</taxon>
        <taxon>Bacillati</taxon>
        <taxon>Actinomycetota</taxon>
        <taxon>Actinomycetes</taxon>
        <taxon>Micromonosporales</taxon>
        <taxon>Micromonosporaceae</taxon>
        <taxon>Luedemannella</taxon>
    </lineage>
</organism>
<evidence type="ECO:0000313" key="2">
    <source>
        <dbReference type="EMBL" id="GAA1808626.1"/>
    </source>
</evidence>
<accession>A0ABN2M4A4</accession>
<comment type="caution">
    <text evidence="2">The sequence shown here is derived from an EMBL/GenBank/DDBJ whole genome shotgun (WGS) entry which is preliminary data.</text>
</comment>
<reference evidence="2 3" key="1">
    <citation type="journal article" date="2019" name="Int. J. Syst. Evol. Microbiol.">
        <title>The Global Catalogue of Microorganisms (GCM) 10K type strain sequencing project: providing services to taxonomists for standard genome sequencing and annotation.</title>
        <authorList>
            <consortium name="The Broad Institute Genomics Platform"/>
            <consortium name="The Broad Institute Genome Sequencing Center for Infectious Disease"/>
            <person name="Wu L."/>
            <person name="Ma J."/>
        </authorList>
    </citation>
    <scope>NUCLEOTIDE SEQUENCE [LARGE SCALE GENOMIC DNA]</scope>
    <source>
        <strain evidence="2 3">JCM 13250</strain>
    </source>
</reference>
<name>A0ABN2M4A4_9ACTN</name>
<gene>
    <name evidence="2" type="ORF">GCM10009682_32980</name>
</gene>
<dbReference type="InterPro" id="IPR025111">
    <property type="entry name" value="DUF4032"/>
</dbReference>
<evidence type="ECO:0000259" key="1">
    <source>
        <dbReference type="Pfam" id="PF13224"/>
    </source>
</evidence>
<dbReference type="InterPro" id="IPR011009">
    <property type="entry name" value="Kinase-like_dom_sf"/>
</dbReference>
<dbReference type="SUPFAM" id="SSF56112">
    <property type="entry name" value="Protein kinase-like (PK-like)"/>
    <property type="match status" value="1"/>
</dbReference>
<dbReference type="Pfam" id="PF13224">
    <property type="entry name" value="DUF4032"/>
    <property type="match status" value="1"/>
</dbReference>
<dbReference type="Proteomes" id="UP001500218">
    <property type="component" value="Unassembled WGS sequence"/>
</dbReference>
<protein>
    <submittedName>
        <fullName evidence="2">DUF4032 domain-containing protein</fullName>
    </submittedName>
</protein>